<dbReference type="Proteomes" id="UP001163324">
    <property type="component" value="Chromosome 8"/>
</dbReference>
<keyword evidence="2" id="KW-1185">Reference proteome</keyword>
<accession>A0ACC0US99</accession>
<reference evidence="1" key="1">
    <citation type="submission" date="2022-10" db="EMBL/GenBank/DDBJ databases">
        <title>Complete Genome of Trichothecium roseum strain YXFP-22015, a Plant Pathogen Isolated from Citrus.</title>
        <authorList>
            <person name="Wang Y."/>
            <person name="Zhu L."/>
        </authorList>
    </citation>
    <scope>NUCLEOTIDE SEQUENCE</scope>
    <source>
        <strain evidence="1">YXFP-22015</strain>
    </source>
</reference>
<sequence>MPSVKNPNGPSKNRFAARASHAKRQRQKLSEAGKDKIAHRETRRGARPGLMPTSGPNKPISKKKAKKLEKKMGYALRRKMELEGEVVMKDLLEEAELQQKSGEADAAAPEEEMEIA</sequence>
<organism evidence="1 2">
    <name type="scientific">Trichothecium roseum</name>
    <dbReference type="NCBI Taxonomy" id="47278"/>
    <lineage>
        <taxon>Eukaryota</taxon>
        <taxon>Fungi</taxon>
        <taxon>Dikarya</taxon>
        <taxon>Ascomycota</taxon>
        <taxon>Pezizomycotina</taxon>
        <taxon>Sordariomycetes</taxon>
        <taxon>Hypocreomycetidae</taxon>
        <taxon>Hypocreales</taxon>
        <taxon>Hypocreales incertae sedis</taxon>
        <taxon>Trichothecium</taxon>
    </lineage>
</organism>
<proteinExistence type="predicted"/>
<protein>
    <submittedName>
        <fullName evidence="1">Uncharacterized protein</fullName>
    </submittedName>
</protein>
<comment type="caution">
    <text evidence="1">The sequence shown here is derived from an EMBL/GenBank/DDBJ whole genome shotgun (WGS) entry which is preliminary data.</text>
</comment>
<evidence type="ECO:0000313" key="2">
    <source>
        <dbReference type="Proteomes" id="UP001163324"/>
    </source>
</evidence>
<name>A0ACC0US99_9HYPO</name>
<dbReference type="EMBL" id="CM047947">
    <property type="protein sequence ID" value="KAI9896961.1"/>
    <property type="molecule type" value="Genomic_DNA"/>
</dbReference>
<evidence type="ECO:0000313" key="1">
    <source>
        <dbReference type="EMBL" id="KAI9896961.1"/>
    </source>
</evidence>
<gene>
    <name evidence="1" type="ORF">N3K66_007983</name>
</gene>